<evidence type="ECO:0008006" key="6">
    <source>
        <dbReference type="Google" id="ProtNLM"/>
    </source>
</evidence>
<keyword evidence="3" id="KW-0732">Signal</keyword>
<feature type="chain" id="PRO_5009193091" description="ParB/Sulfiredoxin domain-containing protein" evidence="3">
    <location>
        <begin position="31"/>
        <end position="600"/>
    </location>
</feature>
<protein>
    <recommendedName>
        <fullName evidence="6">ParB/Sulfiredoxin domain-containing protein</fullName>
    </recommendedName>
</protein>
<dbReference type="AlphaFoldDB" id="A0A1E7FHB4"/>
<feature type="compositionally biased region" description="Basic and acidic residues" evidence="2">
    <location>
        <begin position="191"/>
        <end position="231"/>
    </location>
</feature>
<feature type="region of interest" description="Disordered" evidence="2">
    <location>
        <begin position="299"/>
        <end position="351"/>
    </location>
</feature>
<evidence type="ECO:0000256" key="2">
    <source>
        <dbReference type="SAM" id="MobiDB-lite"/>
    </source>
</evidence>
<feature type="compositionally biased region" description="Basic and acidic residues" evidence="2">
    <location>
        <begin position="167"/>
        <end position="179"/>
    </location>
</feature>
<feature type="compositionally biased region" description="Basic and acidic residues" evidence="2">
    <location>
        <begin position="308"/>
        <end position="351"/>
    </location>
</feature>
<evidence type="ECO:0000313" key="5">
    <source>
        <dbReference type="Proteomes" id="UP000095751"/>
    </source>
</evidence>
<evidence type="ECO:0000256" key="3">
    <source>
        <dbReference type="SAM" id="SignalP"/>
    </source>
</evidence>
<reference evidence="4 5" key="1">
    <citation type="submission" date="2016-09" db="EMBL/GenBank/DDBJ databases">
        <title>Extensive genetic diversity and differential bi-allelic expression allows diatom success in the polar Southern Ocean.</title>
        <authorList>
            <consortium name="DOE Joint Genome Institute"/>
            <person name="Mock T."/>
            <person name="Otillar R.P."/>
            <person name="Strauss J."/>
            <person name="Dupont C."/>
            <person name="Frickenhaus S."/>
            <person name="Maumus F."/>
            <person name="Mcmullan M."/>
            <person name="Sanges R."/>
            <person name="Schmutz J."/>
            <person name="Toseland A."/>
            <person name="Valas R."/>
            <person name="Veluchamy A."/>
            <person name="Ward B.J."/>
            <person name="Allen A."/>
            <person name="Barry K."/>
            <person name="Falciatore A."/>
            <person name="Ferrante M."/>
            <person name="Fortunato A.E."/>
            <person name="Gloeckner G."/>
            <person name="Gruber A."/>
            <person name="Hipkin R."/>
            <person name="Janech M."/>
            <person name="Kroth P."/>
            <person name="Leese F."/>
            <person name="Lindquist E."/>
            <person name="Lyon B.R."/>
            <person name="Martin J."/>
            <person name="Mayer C."/>
            <person name="Parker M."/>
            <person name="Quesneville H."/>
            <person name="Raymond J."/>
            <person name="Uhlig C."/>
            <person name="Valentin K.U."/>
            <person name="Worden A.Z."/>
            <person name="Armbrust E.V."/>
            <person name="Bowler C."/>
            <person name="Green B."/>
            <person name="Moulton V."/>
            <person name="Van Oosterhout C."/>
            <person name="Grigoriev I."/>
        </authorList>
    </citation>
    <scope>NUCLEOTIDE SEQUENCE [LARGE SCALE GENOMIC DNA]</scope>
    <source>
        <strain evidence="4 5">CCMP1102</strain>
    </source>
</reference>
<evidence type="ECO:0000256" key="1">
    <source>
        <dbReference type="SAM" id="Coils"/>
    </source>
</evidence>
<accession>A0A1E7FHB4</accession>
<gene>
    <name evidence="4" type="ORF">FRACYDRAFT_237982</name>
</gene>
<dbReference type="KEGG" id="fcy:FRACYDRAFT_237982"/>
<organism evidence="4 5">
    <name type="scientific">Fragilariopsis cylindrus CCMP1102</name>
    <dbReference type="NCBI Taxonomy" id="635003"/>
    <lineage>
        <taxon>Eukaryota</taxon>
        <taxon>Sar</taxon>
        <taxon>Stramenopiles</taxon>
        <taxon>Ochrophyta</taxon>
        <taxon>Bacillariophyta</taxon>
        <taxon>Bacillariophyceae</taxon>
        <taxon>Bacillariophycidae</taxon>
        <taxon>Bacillariales</taxon>
        <taxon>Bacillariaceae</taxon>
        <taxon>Fragilariopsis</taxon>
    </lineage>
</organism>
<feature type="signal peptide" evidence="3">
    <location>
        <begin position="1"/>
        <end position="30"/>
    </location>
</feature>
<name>A0A1E7FHB4_9STRA</name>
<evidence type="ECO:0000313" key="4">
    <source>
        <dbReference type="EMBL" id="OEU17562.1"/>
    </source>
</evidence>
<keyword evidence="5" id="KW-1185">Reference proteome</keyword>
<feature type="coiled-coil region" evidence="1">
    <location>
        <begin position="358"/>
        <end position="406"/>
    </location>
</feature>
<feature type="compositionally biased region" description="Polar residues" evidence="2">
    <location>
        <begin position="87"/>
        <end position="101"/>
    </location>
</feature>
<dbReference type="EMBL" id="KV784357">
    <property type="protein sequence ID" value="OEU17562.1"/>
    <property type="molecule type" value="Genomic_DNA"/>
</dbReference>
<feature type="region of interest" description="Disordered" evidence="2">
    <location>
        <begin position="62"/>
        <end position="119"/>
    </location>
</feature>
<keyword evidence="1" id="KW-0175">Coiled coil</keyword>
<proteinExistence type="predicted"/>
<feature type="region of interest" description="Disordered" evidence="2">
    <location>
        <begin position="148"/>
        <end position="231"/>
    </location>
</feature>
<feature type="compositionally biased region" description="Polar residues" evidence="2">
    <location>
        <begin position="148"/>
        <end position="165"/>
    </location>
</feature>
<dbReference type="InParanoid" id="A0A1E7FHB4"/>
<dbReference type="Proteomes" id="UP000095751">
    <property type="component" value="Unassembled WGS sequence"/>
</dbReference>
<sequence length="600" mass="68923">MASSSTIMRMMIFFLMTIILSSTSTGPVNAFQLPTIIQQIVKTTTFTTLSTTLFSQQQLNQKQQQKKVDQRSQPPQLRRYIRPVSPTKPNTSEARVNNGQNIEEEMDFPSPPRERSATISMFRPSVVTTRNRYAIVENPLSAPVTIATATTTKEPSSLSSIATSNPKKKEDEIHTDTTRRVNNTTSTTIVEENKNKKTGAQEDKNHNQEQEQHSETSKRGGGDDDVDKKNERAIPDDIIVLLRPKIWALQEEEEVIAAEKESQTEMGISRIISSNSNGPVTVTDWKEKAIISEQNLQEFQQQQQEQEQEQKKLTVKKIDPEPKRKRDSLKHDVKNINESESESIEKNSKQENDKLEAIQNIIQKRKQQEVELEKLEINLLRKTVEVKKKKEELSLLQSSYNQQQQKQQQIEESIPYLSPKEYRSLSQQEKKELKEKRAVVRRLGNIPIWKRQQTYRNSRARRMAIDKAKHMDLGFPGIICLYEDVKGNLSILDGQHRVGMLQALREERNKLLSRRGQLEKDDQNENNNLTTFSSEKLWKEQEEYFKNVLVEVYSESSSTENTNANITNAAHSGSYAEQIFFEINKAEPLTLIDIPGVASR</sequence>